<sequence length="151" mass="17450">MFAVIGISTNKRVIVSSRYLTYEVMKWKNQDRVCSTELVSIVRSRNMFAFSSDERAFNIESYFRTDYIKVNDIRPSEKINTFASPHISQFRSAVASRSKASRLGLALVRFLMGKKFSHEISASVWDRCPPSIVMHLGNYDRLTKFGCEYQL</sequence>
<protein>
    <submittedName>
        <fullName evidence="1">Uncharacterized protein</fullName>
    </submittedName>
</protein>
<dbReference type="EMBL" id="JAJSOF020000038">
    <property type="protein sequence ID" value="KAJ4427527.1"/>
    <property type="molecule type" value="Genomic_DNA"/>
</dbReference>
<evidence type="ECO:0000313" key="2">
    <source>
        <dbReference type="Proteomes" id="UP001148838"/>
    </source>
</evidence>
<accession>A0ABQ8S0M3</accession>
<keyword evidence="2" id="KW-1185">Reference proteome</keyword>
<evidence type="ECO:0000313" key="1">
    <source>
        <dbReference type="EMBL" id="KAJ4427527.1"/>
    </source>
</evidence>
<organism evidence="1 2">
    <name type="scientific">Periplaneta americana</name>
    <name type="common">American cockroach</name>
    <name type="synonym">Blatta americana</name>
    <dbReference type="NCBI Taxonomy" id="6978"/>
    <lineage>
        <taxon>Eukaryota</taxon>
        <taxon>Metazoa</taxon>
        <taxon>Ecdysozoa</taxon>
        <taxon>Arthropoda</taxon>
        <taxon>Hexapoda</taxon>
        <taxon>Insecta</taxon>
        <taxon>Pterygota</taxon>
        <taxon>Neoptera</taxon>
        <taxon>Polyneoptera</taxon>
        <taxon>Dictyoptera</taxon>
        <taxon>Blattodea</taxon>
        <taxon>Blattoidea</taxon>
        <taxon>Blattidae</taxon>
        <taxon>Blattinae</taxon>
        <taxon>Periplaneta</taxon>
    </lineage>
</organism>
<reference evidence="1 2" key="1">
    <citation type="journal article" date="2022" name="Allergy">
        <title>Genome assembly and annotation of Periplaneta americana reveal a comprehensive cockroach allergen profile.</title>
        <authorList>
            <person name="Wang L."/>
            <person name="Xiong Q."/>
            <person name="Saelim N."/>
            <person name="Wang L."/>
            <person name="Nong W."/>
            <person name="Wan A.T."/>
            <person name="Shi M."/>
            <person name="Liu X."/>
            <person name="Cao Q."/>
            <person name="Hui J.H.L."/>
            <person name="Sookrung N."/>
            <person name="Leung T.F."/>
            <person name="Tungtrongchitr A."/>
            <person name="Tsui S.K.W."/>
        </authorList>
    </citation>
    <scope>NUCLEOTIDE SEQUENCE [LARGE SCALE GENOMIC DNA]</scope>
    <source>
        <strain evidence="1">PWHHKU_190912</strain>
    </source>
</reference>
<dbReference type="Proteomes" id="UP001148838">
    <property type="component" value="Unassembled WGS sequence"/>
</dbReference>
<gene>
    <name evidence="1" type="ORF">ANN_25175</name>
</gene>
<comment type="caution">
    <text evidence="1">The sequence shown here is derived from an EMBL/GenBank/DDBJ whole genome shotgun (WGS) entry which is preliminary data.</text>
</comment>
<proteinExistence type="predicted"/>
<name>A0ABQ8S0M3_PERAM</name>